<evidence type="ECO:0000313" key="3">
    <source>
        <dbReference type="Proteomes" id="UP000276133"/>
    </source>
</evidence>
<gene>
    <name evidence="2" type="ORF">BpHYR1_011109</name>
</gene>
<protein>
    <submittedName>
        <fullName evidence="2">Polynucleotidyl ribonuclease H fold</fullName>
    </submittedName>
</protein>
<dbReference type="OrthoDB" id="26838at2759"/>
<dbReference type="PANTHER" id="PTHR43040">
    <property type="entry name" value="RIBONUCLEASE D"/>
    <property type="match status" value="1"/>
</dbReference>
<dbReference type="SUPFAM" id="SSF53098">
    <property type="entry name" value="Ribonuclease H-like"/>
    <property type="match status" value="1"/>
</dbReference>
<dbReference type="GO" id="GO:0008408">
    <property type="term" value="F:3'-5' exonuclease activity"/>
    <property type="evidence" value="ECO:0007669"/>
    <property type="project" value="InterPro"/>
</dbReference>
<accession>A0A3M7QC74</accession>
<comment type="caution">
    <text evidence="2">The sequence shown here is derived from an EMBL/GenBank/DDBJ whole genome shotgun (WGS) entry which is preliminary data.</text>
</comment>
<feature type="domain" description="3'-5' exonuclease" evidence="1">
    <location>
        <begin position="18"/>
        <end position="185"/>
    </location>
</feature>
<reference evidence="2 3" key="1">
    <citation type="journal article" date="2018" name="Sci. Rep.">
        <title>Genomic signatures of local adaptation to the degree of environmental predictability in rotifers.</title>
        <authorList>
            <person name="Franch-Gras L."/>
            <person name="Hahn C."/>
            <person name="Garcia-Roger E.M."/>
            <person name="Carmona M.J."/>
            <person name="Serra M."/>
            <person name="Gomez A."/>
        </authorList>
    </citation>
    <scope>NUCLEOTIDE SEQUENCE [LARGE SCALE GENOMIC DNA]</scope>
    <source>
        <strain evidence="2">HYR1</strain>
    </source>
</reference>
<dbReference type="Proteomes" id="UP000276133">
    <property type="component" value="Unassembled WGS sequence"/>
</dbReference>
<dbReference type="STRING" id="10195.A0A3M7QC74"/>
<sequence>MIYTKICQTNELDNFTSNDFSELAVDIEGDNLSRHGKIFTIQVYAPSIDTFYLFDCKTLSYSDVRLALNNVFSSNSVIKYFFDCRSDVDALYHQYNIELKNVLDVQLFEVGFRKCSGSGNSRYYSGLYKTLNTYSYDVGITSSELAVKNKISQQFKSKNYDIDLNDQDVLKYLAIDVVYLKKLYDLFFMKIGHGKIFRSIQIETQKRMEIWKKAHFVNDRSNAISAI</sequence>
<evidence type="ECO:0000313" key="2">
    <source>
        <dbReference type="EMBL" id="RNA08784.1"/>
    </source>
</evidence>
<dbReference type="InterPro" id="IPR012337">
    <property type="entry name" value="RNaseH-like_sf"/>
</dbReference>
<name>A0A3M7QC74_BRAPC</name>
<keyword evidence="3" id="KW-1185">Reference proteome</keyword>
<dbReference type="InterPro" id="IPR036397">
    <property type="entry name" value="RNaseH_sf"/>
</dbReference>
<dbReference type="GO" id="GO:0003676">
    <property type="term" value="F:nucleic acid binding"/>
    <property type="evidence" value="ECO:0007669"/>
    <property type="project" value="InterPro"/>
</dbReference>
<dbReference type="AlphaFoldDB" id="A0A3M7QC74"/>
<dbReference type="Pfam" id="PF01612">
    <property type="entry name" value="DNA_pol_A_exo1"/>
    <property type="match status" value="1"/>
</dbReference>
<organism evidence="2 3">
    <name type="scientific">Brachionus plicatilis</name>
    <name type="common">Marine rotifer</name>
    <name type="synonym">Brachionus muelleri</name>
    <dbReference type="NCBI Taxonomy" id="10195"/>
    <lineage>
        <taxon>Eukaryota</taxon>
        <taxon>Metazoa</taxon>
        <taxon>Spiralia</taxon>
        <taxon>Gnathifera</taxon>
        <taxon>Rotifera</taxon>
        <taxon>Eurotatoria</taxon>
        <taxon>Monogononta</taxon>
        <taxon>Pseudotrocha</taxon>
        <taxon>Ploima</taxon>
        <taxon>Brachionidae</taxon>
        <taxon>Brachionus</taxon>
    </lineage>
</organism>
<proteinExistence type="predicted"/>
<dbReference type="PANTHER" id="PTHR43040:SF1">
    <property type="entry name" value="RIBONUCLEASE D"/>
    <property type="match status" value="1"/>
</dbReference>
<evidence type="ECO:0000259" key="1">
    <source>
        <dbReference type="Pfam" id="PF01612"/>
    </source>
</evidence>
<dbReference type="EMBL" id="REGN01006631">
    <property type="protein sequence ID" value="RNA08784.1"/>
    <property type="molecule type" value="Genomic_DNA"/>
</dbReference>
<dbReference type="Gene3D" id="3.30.420.10">
    <property type="entry name" value="Ribonuclease H-like superfamily/Ribonuclease H"/>
    <property type="match status" value="1"/>
</dbReference>
<dbReference type="InterPro" id="IPR002562">
    <property type="entry name" value="3'-5'_exonuclease_dom"/>
</dbReference>
<dbReference type="GO" id="GO:0006139">
    <property type="term" value="P:nucleobase-containing compound metabolic process"/>
    <property type="evidence" value="ECO:0007669"/>
    <property type="project" value="InterPro"/>
</dbReference>